<protein>
    <submittedName>
        <fullName evidence="2">PMD domain-containing protein</fullName>
    </submittedName>
</protein>
<proteinExistence type="predicted"/>
<dbReference type="OrthoDB" id="1679068at2759"/>
<sequence length="476" mass="53235">MARGDLLQSKIRIATKVEVAKGWAEWVRATLDDKESCVVIDKVGVVKALRISTRFHLSRNEEDISFLIQRWTGVTTSLKDEVRKCSLCVPQSSKEAKFTRVSYSRWIGYFYGVVDKKGKIVEEGPMYRSDLALPALLSFWLHRYIFHGPPQESINPVTFTLGALLASKIALPLTQLYLGALYSWLDQCFHGYSPSLVEALGESFGNLALRDSKRFPKGLDKWKTIAMEALKQEYLKKKIALVNFILERSRYFNYKREGIDCEKKLKSSSEGSLSNTRTSLRVGVNSPQLEKKVCEVGLHLWIKKLKSSSFRNKWNLAEIQRAFTIPTLSIMARLTLSSKVARTHSAQPLATSTLVAILILLCNKLPLAIKAPSIVVITSRSSLVEHPSIVARRNIRGRKEVNSLTRWRSIRNNPSVMQKGVTFKLSESSVAPSFTSFTNSSISSASSSASCSSSHGLRGSQDPAARRVRPNTITCS</sequence>
<comment type="caution">
    <text evidence="2">The sequence shown here is derived from an EMBL/GenBank/DDBJ whole genome shotgun (WGS) entry which is preliminary data.</text>
</comment>
<feature type="region of interest" description="Disordered" evidence="1">
    <location>
        <begin position="438"/>
        <end position="476"/>
    </location>
</feature>
<evidence type="ECO:0000313" key="2">
    <source>
        <dbReference type="EMBL" id="KAF7824483.1"/>
    </source>
</evidence>
<organism evidence="2 3">
    <name type="scientific">Senna tora</name>
    <dbReference type="NCBI Taxonomy" id="362788"/>
    <lineage>
        <taxon>Eukaryota</taxon>
        <taxon>Viridiplantae</taxon>
        <taxon>Streptophyta</taxon>
        <taxon>Embryophyta</taxon>
        <taxon>Tracheophyta</taxon>
        <taxon>Spermatophyta</taxon>
        <taxon>Magnoliopsida</taxon>
        <taxon>eudicotyledons</taxon>
        <taxon>Gunneridae</taxon>
        <taxon>Pentapetalae</taxon>
        <taxon>rosids</taxon>
        <taxon>fabids</taxon>
        <taxon>Fabales</taxon>
        <taxon>Fabaceae</taxon>
        <taxon>Caesalpinioideae</taxon>
        <taxon>Cassia clade</taxon>
        <taxon>Senna</taxon>
    </lineage>
</organism>
<evidence type="ECO:0000256" key="1">
    <source>
        <dbReference type="SAM" id="MobiDB-lite"/>
    </source>
</evidence>
<name>A0A834TLJ4_9FABA</name>
<dbReference type="AlphaFoldDB" id="A0A834TLJ4"/>
<dbReference type="Proteomes" id="UP000634136">
    <property type="component" value="Unassembled WGS sequence"/>
</dbReference>
<accession>A0A834TLJ4</accession>
<gene>
    <name evidence="2" type="ORF">G2W53_022627</name>
</gene>
<reference evidence="2" key="1">
    <citation type="submission" date="2020-09" db="EMBL/GenBank/DDBJ databases">
        <title>Genome-Enabled Discovery of Anthraquinone Biosynthesis in Senna tora.</title>
        <authorList>
            <person name="Kang S.-H."/>
            <person name="Pandey R.P."/>
            <person name="Lee C.-M."/>
            <person name="Sim J.-S."/>
            <person name="Jeong J.-T."/>
            <person name="Choi B.-S."/>
            <person name="Jung M."/>
            <person name="Ginzburg D."/>
            <person name="Zhao K."/>
            <person name="Won S.Y."/>
            <person name="Oh T.-J."/>
            <person name="Yu Y."/>
            <person name="Kim N.-H."/>
            <person name="Lee O.R."/>
            <person name="Lee T.-H."/>
            <person name="Bashyal P."/>
            <person name="Kim T.-S."/>
            <person name="Lee W.-H."/>
            <person name="Kawkins C."/>
            <person name="Kim C.-K."/>
            <person name="Kim J.S."/>
            <person name="Ahn B.O."/>
            <person name="Rhee S.Y."/>
            <person name="Sohng J.K."/>
        </authorList>
    </citation>
    <scope>NUCLEOTIDE SEQUENCE</scope>
    <source>
        <tissue evidence="2">Leaf</tissue>
    </source>
</reference>
<feature type="compositionally biased region" description="Low complexity" evidence="1">
    <location>
        <begin position="438"/>
        <end position="454"/>
    </location>
</feature>
<evidence type="ECO:0000313" key="3">
    <source>
        <dbReference type="Proteomes" id="UP000634136"/>
    </source>
</evidence>
<dbReference type="EMBL" id="JAAIUW010000007">
    <property type="protein sequence ID" value="KAF7824483.1"/>
    <property type="molecule type" value="Genomic_DNA"/>
</dbReference>
<keyword evidence="3" id="KW-1185">Reference proteome</keyword>